<dbReference type="InParanoid" id="A0A251ST03"/>
<evidence type="ECO:0000313" key="5">
    <source>
        <dbReference type="EMBL" id="KAF5773572.1"/>
    </source>
</evidence>
<dbReference type="Gramene" id="mRNA:HanXRQr2_Chr13g0590051">
    <property type="protein sequence ID" value="CDS:HanXRQr2_Chr13g0590051.1"/>
    <property type="gene ID" value="HanXRQr2_Chr13g0590051"/>
</dbReference>
<evidence type="ECO:0000313" key="6">
    <source>
        <dbReference type="EMBL" id="OTG01632.1"/>
    </source>
</evidence>
<organism evidence="6 7">
    <name type="scientific">Helianthus annuus</name>
    <name type="common">Common sunflower</name>
    <dbReference type="NCBI Taxonomy" id="4232"/>
    <lineage>
        <taxon>Eukaryota</taxon>
        <taxon>Viridiplantae</taxon>
        <taxon>Streptophyta</taxon>
        <taxon>Embryophyta</taxon>
        <taxon>Tracheophyta</taxon>
        <taxon>Spermatophyta</taxon>
        <taxon>Magnoliopsida</taxon>
        <taxon>eudicotyledons</taxon>
        <taxon>Gunneridae</taxon>
        <taxon>Pentapetalae</taxon>
        <taxon>asterids</taxon>
        <taxon>campanulids</taxon>
        <taxon>Asterales</taxon>
        <taxon>Asteraceae</taxon>
        <taxon>Asteroideae</taxon>
        <taxon>Heliantheae alliance</taxon>
        <taxon>Heliantheae</taxon>
        <taxon>Helianthus</taxon>
    </lineage>
</organism>
<evidence type="ECO:0000313" key="7">
    <source>
        <dbReference type="Proteomes" id="UP000215914"/>
    </source>
</evidence>
<dbReference type="InterPro" id="IPR044859">
    <property type="entry name" value="Allene_oxi_cyc_Dirigent"/>
</dbReference>
<reference evidence="5 7" key="1">
    <citation type="journal article" date="2017" name="Nature">
        <title>The sunflower genome provides insights into oil metabolism, flowering and Asterid evolution.</title>
        <authorList>
            <person name="Badouin H."/>
            <person name="Gouzy J."/>
            <person name="Grassa C.J."/>
            <person name="Murat F."/>
            <person name="Staton S.E."/>
            <person name="Cottret L."/>
            <person name="Lelandais-Briere C."/>
            <person name="Owens G.L."/>
            <person name="Carrere S."/>
            <person name="Mayjonade B."/>
            <person name="Legrand L."/>
            <person name="Gill N."/>
            <person name="Kane N.C."/>
            <person name="Bowers J.E."/>
            <person name="Hubner S."/>
            <person name="Bellec A."/>
            <person name="Berard A."/>
            <person name="Berges H."/>
            <person name="Blanchet N."/>
            <person name="Boniface M.C."/>
            <person name="Brunel D."/>
            <person name="Catrice O."/>
            <person name="Chaidir N."/>
            <person name="Claudel C."/>
            <person name="Donnadieu C."/>
            <person name="Faraut T."/>
            <person name="Fievet G."/>
            <person name="Helmstetter N."/>
            <person name="King M."/>
            <person name="Knapp S.J."/>
            <person name="Lai Z."/>
            <person name="Le Paslier M.C."/>
            <person name="Lippi Y."/>
            <person name="Lorenzon L."/>
            <person name="Mandel J.R."/>
            <person name="Marage G."/>
            <person name="Marchand G."/>
            <person name="Marquand E."/>
            <person name="Bret-Mestries E."/>
            <person name="Morien E."/>
            <person name="Nambeesan S."/>
            <person name="Nguyen T."/>
            <person name="Pegot-Espagnet P."/>
            <person name="Pouilly N."/>
            <person name="Raftis F."/>
            <person name="Sallet E."/>
            <person name="Schiex T."/>
            <person name="Thomas J."/>
            <person name="Vandecasteele C."/>
            <person name="Vares D."/>
            <person name="Vear F."/>
            <person name="Vautrin S."/>
            <person name="Crespi M."/>
            <person name="Mangin B."/>
            <person name="Burke J.M."/>
            <person name="Salse J."/>
            <person name="Munos S."/>
            <person name="Vincourt P."/>
            <person name="Rieseberg L.H."/>
            <person name="Langlade N.B."/>
        </authorList>
    </citation>
    <scope>NUCLEOTIDE SEQUENCE [LARGE SCALE GENOMIC DNA]</scope>
    <source>
        <strain evidence="7">cv. SF193</strain>
        <tissue evidence="5">Leaves</tissue>
    </source>
</reference>
<dbReference type="PANTHER" id="PTHR21495">
    <property type="entry name" value="NUCLEOPORIN-RELATED"/>
    <property type="match status" value="1"/>
</dbReference>
<dbReference type="AlphaFoldDB" id="A0A251ST03"/>
<dbReference type="EMBL" id="CM007902">
    <property type="protein sequence ID" value="OTG01632.1"/>
    <property type="molecule type" value="Genomic_DNA"/>
</dbReference>
<dbReference type="InterPro" id="IPR004265">
    <property type="entry name" value="Dirigent"/>
</dbReference>
<sequence>MATFLLPFTLSLLTTLSLTSPATGTTPKTSNPNPIKLGTEKLSHFQFYWNDIQSGPNPTSISIVKPPPTTTSATGFGTVNMIDNPLTDKPDNNSQILGRAQGFYGLSSQEEIGLLMAMNFVFTTGRYNGSTLTVLGRNAVLQKVREMPVIGGTGLFRFARGYVQASTYTLNMQTRDAIVKYNVYVLHY</sequence>
<proteinExistence type="inferred from homology"/>
<keyword evidence="4" id="KW-0732">Signal</keyword>
<dbReference type="Gene3D" id="2.40.480.10">
    <property type="entry name" value="Allene oxide cyclase-like"/>
    <property type="match status" value="1"/>
</dbReference>
<dbReference type="Proteomes" id="UP000215914">
    <property type="component" value="Chromosome 13"/>
</dbReference>
<keyword evidence="3 4" id="KW-0964">Secreted</keyword>
<evidence type="ECO:0000256" key="4">
    <source>
        <dbReference type="RuleBase" id="RU363099"/>
    </source>
</evidence>
<protein>
    <recommendedName>
        <fullName evidence="4">Dirigent protein</fullName>
    </recommendedName>
</protein>
<dbReference type="OMA" id="IVEYTCY"/>
<evidence type="ECO:0000256" key="2">
    <source>
        <dbReference type="ARBA" id="ARBA00011738"/>
    </source>
</evidence>
<feature type="signal peptide" evidence="4">
    <location>
        <begin position="1"/>
        <end position="24"/>
    </location>
</feature>
<name>A0A251ST03_HELAN</name>
<reference evidence="5" key="3">
    <citation type="submission" date="2020-06" db="EMBL/GenBank/DDBJ databases">
        <title>Helianthus annuus Genome sequencing and assembly Release 2.</title>
        <authorList>
            <person name="Gouzy J."/>
            <person name="Langlade N."/>
            <person name="Munos S."/>
        </authorList>
    </citation>
    <scope>NUCLEOTIDE SEQUENCE</scope>
    <source>
        <tissue evidence="5">Leaves</tissue>
    </source>
</reference>
<dbReference type="GO" id="GO:0009699">
    <property type="term" value="P:phenylpropanoid biosynthetic process"/>
    <property type="evidence" value="ECO:0007669"/>
    <property type="project" value="UniProtKB-ARBA"/>
</dbReference>
<accession>A0A251ST03</accession>
<keyword evidence="7" id="KW-1185">Reference proteome</keyword>
<comment type="subcellular location">
    <subcellularLocation>
        <location evidence="4">Secreted</location>
        <location evidence="4">Extracellular space</location>
        <location evidence="4">Apoplast</location>
    </subcellularLocation>
</comment>
<comment type="similarity">
    <text evidence="1 4">Belongs to the plant dirigent protein family.</text>
</comment>
<comment type="function">
    <text evidence="4">Dirigent proteins impart stereoselectivity on the phenoxy radical-coupling reaction, yielding optically active lignans from two molecules of coniferyl alcohol in the biosynthesis of lignans, flavonolignans, and alkaloids and thus plays a central role in plant secondary metabolism.</text>
</comment>
<evidence type="ECO:0000256" key="1">
    <source>
        <dbReference type="ARBA" id="ARBA00010746"/>
    </source>
</evidence>
<dbReference type="OrthoDB" id="1864232at2759"/>
<dbReference type="EMBL" id="MNCJ02000328">
    <property type="protein sequence ID" value="KAF5773572.1"/>
    <property type="molecule type" value="Genomic_DNA"/>
</dbReference>
<feature type="chain" id="PRO_5041471901" description="Dirigent protein" evidence="4">
    <location>
        <begin position="25"/>
        <end position="188"/>
    </location>
</feature>
<comment type="subunit">
    <text evidence="2 4">Homodimer.</text>
</comment>
<dbReference type="GO" id="GO:0048046">
    <property type="term" value="C:apoplast"/>
    <property type="evidence" value="ECO:0007669"/>
    <property type="project" value="UniProtKB-SubCell"/>
</dbReference>
<evidence type="ECO:0000256" key="3">
    <source>
        <dbReference type="ARBA" id="ARBA00022525"/>
    </source>
</evidence>
<dbReference type="Pfam" id="PF03018">
    <property type="entry name" value="Dirigent"/>
    <property type="match status" value="1"/>
</dbReference>
<gene>
    <name evidence="6" type="ORF">HannXRQ_Chr13g0404161</name>
    <name evidence="5" type="ORF">HanXRQr2_Chr13g0590051</name>
</gene>
<reference evidence="6" key="2">
    <citation type="submission" date="2017-02" db="EMBL/GenBank/DDBJ databases">
        <title>Sunflower complete genome.</title>
        <authorList>
            <person name="Langlade N."/>
            <person name="Munos S."/>
        </authorList>
    </citation>
    <scope>NUCLEOTIDE SEQUENCE [LARGE SCALE GENOMIC DNA]</scope>
    <source>
        <tissue evidence="6">Leaves</tissue>
    </source>
</reference>
<keyword evidence="4" id="KW-0052">Apoplast</keyword>
<dbReference type="FunCoup" id="A0A251ST03">
    <property type="interactions" value="747"/>
</dbReference>